<gene>
    <name evidence="6" type="ORF">F8568_034575</name>
</gene>
<dbReference type="Proteomes" id="UP000462055">
    <property type="component" value="Unassembled WGS sequence"/>
</dbReference>
<dbReference type="InterPro" id="IPR050107">
    <property type="entry name" value="ABC_carbohydrate_import_ATPase"/>
</dbReference>
<dbReference type="GO" id="GO:0005524">
    <property type="term" value="F:ATP binding"/>
    <property type="evidence" value="ECO:0007669"/>
    <property type="project" value="UniProtKB-KW"/>
</dbReference>
<dbReference type="GO" id="GO:0016887">
    <property type="term" value="F:ATP hydrolysis activity"/>
    <property type="evidence" value="ECO:0007669"/>
    <property type="project" value="InterPro"/>
</dbReference>
<proteinExistence type="predicted"/>
<protein>
    <submittedName>
        <fullName evidence="6">ATP-binding cassette domain-containing protein</fullName>
    </submittedName>
</protein>
<dbReference type="PANTHER" id="PTHR43790">
    <property type="entry name" value="CARBOHYDRATE TRANSPORT ATP-BINDING PROTEIN MG119-RELATED"/>
    <property type="match status" value="1"/>
</dbReference>
<keyword evidence="2" id="KW-0677">Repeat</keyword>
<dbReference type="PROSITE" id="PS50893">
    <property type="entry name" value="ABC_TRANSPORTER_2"/>
    <property type="match status" value="2"/>
</dbReference>
<feature type="domain" description="ABC transporter" evidence="5">
    <location>
        <begin position="262"/>
        <end position="505"/>
    </location>
</feature>
<dbReference type="PANTHER" id="PTHR43790:SF9">
    <property type="entry name" value="GALACTOFURANOSE TRANSPORTER ATP-BINDING PROTEIN YTFR"/>
    <property type="match status" value="1"/>
</dbReference>
<dbReference type="SMART" id="SM00382">
    <property type="entry name" value="AAA"/>
    <property type="match status" value="2"/>
</dbReference>
<dbReference type="AlphaFoldDB" id="A0A6I4MHZ5"/>
<organism evidence="6 7">
    <name type="scientific">Actinomadura physcomitrii</name>
    <dbReference type="NCBI Taxonomy" id="2650748"/>
    <lineage>
        <taxon>Bacteria</taxon>
        <taxon>Bacillati</taxon>
        <taxon>Actinomycetota</taxon>
        <taxon>Actinomycetes</taxon>
        <taxon>Streptosporangiales</taxon>
        <taxon>Thermomonosporaceae</taxon>
        <taxon>Actinomadura</taxon>
    </lineage>
</organism>
<keyword evidence="1" id="KW-0813">Transport</keyword>
<feature type="domain" description="ABC transporter" evidence="5">
    <location>
        <begin position="6"/>
        <end position="248"/>
    </location>
</feature>
<dbReference type="InterPro" id="IPR017871">
    <property type="entry name" value="ABC_transporter-like_CS"/>
</dbReference>
<dbReference type="InterPro" id="IPR003593">
    <property type="entry name" value="AAA+_ATPase"/>
</dbReference>
<name>A0A6I4MHZ5_9ACTN</name>
<evidence type="ECO:0000256" key="2">
    <source>
        <dbReference type="ARBA" id="ARBA00022737"/>
    </source>
</evidence>
<dbReference type="RefSeq" id="WP_151597863.1">
    <property type="nucleotide sequence ID" value="NZ_WBMS02000037.1"/>
</dbReference>
<evidence type="ECO:0000313" key="6">
    <source>
        <dbReference type="EMBL" id="MWA05402.1"/>
    </source>
</evidence>
<dbReference type="PROSITE" id="PS00211">
    <property type="entry name" value="ABC_TRANSPORTER_1"/>
    <property type="match status" value="1"/>
</dbReference>
<evidence type="ECO:0000259" key="5">
    <source>
        <dbReference type="PROSITE" id="PS50893"/>
    </source>
</evidence>
<dbReference type="Pfam" id="PF00005">
    <property type="entry name" value="ABC_tran"/>
    <property type="match status" value="2"/>
</dbReference>
<keyword evidence="3" id="KW-0547">Nucleotide-binding</keyword>
<keyword evidence="7" id="KW-1185">Reference proteome</keyword>
<dbReference type="InterPro" id="IPR027417">
    <property type="entry name" value="P-loop_NTPase"/>
</dbReference>
<accession>A0A6I4MHZ5</accession>
<dbReference type="Gene3D" id="3.40.50.300">
    <property type="entry name" value="P-loop containing nucleotide triphosphate hydrolases"/>
    <property type="match status" value="2"/>
</dbReference>
<comment type="caution">
    <text evidence="6">The sequence shown here is derived from an EMBL/GenBank/DDBJ whole genome shotgun (WGS) entry which is preliminary data.</text>
</comment>
<keyword evidence="4 6" id="KW-0067">ATP-binding</keyword>
<evidence type="ECO:0000256" key="1">
    <source>
        <dbReference type="ARBA" id="ARBA00022448"/>
    </source>
</evidence>
<dbReference type="EMBL" id="WBMS02000037">
    <property type="protein sequence ID" value="MWA05402.1"/>
    <property type="molecule type" value="Genomic_DNA"/>
</dbReference>
<evidence type="ECO:0000256" key="4">
    <source>
        <dbReference type="ARBA" id="ARBA00022840"/>
    </source>
</evidence>
<evidence type="ECO:0000256" key="3">
    <source>
        <dbReference type="ARBA" id="ARBA00022741"/>
    </source>
</evidence>
<dbReference type="InterPro" id="IPR003439">
    <property type="entry name" value="ABC_transporter-like_ATP-bd"/>
</dbReference>
<reference evidence="6" key="1">
    <citation type="submission" date="2019-12" db="EMBL/GenBank/DDBJ databases">
        <title>Actinomadura physcomitrii sp. nov., a novel actinomycete isolated from moss [Physcomitrium sphaericum (Ludw) Fuernr].</title>
        <authorList>
            <person name="Zhuang X."/>
        </authorList>
    </citation>
    <scope>NUCLEOTIDE SEQUENCE [LARGE SCALE GENOMIC DNA]</scope>
    <source>
        <strain evidence="6">LD22</strain>
    </source>
</reference>
<dbReference type="SUPFAM" id="SSF52540">
    <property type="entry name" value="P-loop containing nucleoside triphosphate hydrolases"/>
    <property type="match status" value="2"/>
</dbReference>
<dbReference type="CDD" id="cd03215">
    <property type="entry name" value="ABC_Carb_Monos_II"/>
    <property type="match status" value="1"/>
</dbReference>
<sequence>MSTPRLTVSGLAKTYGNSPVLQDAAFEVVAGEIHALVGQNGSGKSTLVKILTGYHGADPGGAVHVDGHRLTLPARPADLRRLGVSVVHQDLGLNAGDSVVDNICVGSWPRHPLTRLIDRRRAARQARDALERIGEDVALDALVGDLPIADQVSVAIARGVRNLPAGGGLAVFDESTRALPPDSLGHFHALTRALAAQGTGVLLVSHNLDEVLDLADRVTVLRGGRVVEAGLPTGGLDAAGLTRLILGHTLDAAAATARPAPEGADEVFLRQAGGGTLTDLSVRLAAGEIVGVTGLTGAGHEDLPALLTGARSARAGGELRIGDTTLDLAGLTPRRALAAGVHVVPADRGRHGLALELSIEDNIALARLRRGRLRPLTRRAHRTDAATVIEELGVRPPLPDALIRTLSGGNQQKVLIGRALLGSPRLLVLHEPTQAVDVGARRDIHTAIRRHASSGTPVLVIASDPAELVELCDRIVLVHDGRGRELTGGRTVEAVLDGIYQPATPQGAIHHGN</sequence>
<evidence type="ECO:0000313" key="7">
    <source>
        <dbReference type="Proteomes" id="UP000462055"/>
    </source>
</evidence>